<feature type="domain" description="GST N-terminal" evidence="1">
    <location>
        <begin position="1"/>
        <end position="79"/>
    </location>
</feature>
<dbReference type="InterPro" id="IPR004045">
    <property type="entry name" value="Glutathione_S-Trfase_N"/>
</dbReference>
<sequence length="92" mass="10232">MLTLWHCSDARSFRALWSLEELGLEYDLKMLPFPPRAHRKEYLAENPLGTIPLLVDGDTRMTESSAIPHYLSMVHGGGKLAPGPDSRISAPT</sequence>
<dbReference type="InterPro" id="IPR036249">
    <property type="entry name" value="Thioredoxin-like_sf"/>
</dbReference>
<evidence type="ECO:0000313" key="2">
    <source>
        <dbReference type="EMBL" id="MFC6761452.1"/>
    </source>
</evidence>
<name>A0ABW2B7L0_9RHOB</name>
<dbReference type="PANTHER" id="PTHR44051">
    <property type="entry name" value="GLUTATHIONE S-TRANSFERASE-RELATED"/>
    <property type="match status" value="1"/>
</dbReference>
<dbReference type="Pfam" id="PF02798">
    <property type="entry name" value="GST_N"/>
    <property type="match status" value="1"/>
</dbReference>
<keyword evidence="3" id="KW-1185">Reference proteome</keyword>
<dbReference type="CDD" id="cd03046">
    <property type="entry name" value="GST_N_GTT1_like"/>
    <property type="match status" value="1"/>
</dbReference>
<proteinExistence type="predicted"/>
<evidence type="ECO:0000313" key="3">
    <source>
        <dbReference type="Proteomes" id="UP001596353"/>
    </source>
</evidence>
<gene>
    <name evidence="2" type="ORF">ACFQFQ_21580</name>
</gene>
<protein>
    <submittedName>
        <fullName evidence="2">Glutathione S-transferase N-terminal domain-containing protein</fullName>
    </submittedName>
</protein>
<comment type="caution">
    <text evidence="2">The sequence shown here is derived from an EMBL/GenBank/DDBJ whole genome shotgun (WGS) entry which is preliminary data.</text>
</comment>
<dbReference type="PANTHER" id="PTHR44051:SF21">
    <property type="entry name" value="GLUTATHIONE S-TRANSFERASE FAMILY PROTEIN"/>
    <property type="match status" value="1"/>
</dbReference>
<dbReference type="Gene3D" id="3.40.30.10">
    <property type="entry name" value="Glutaredoxin"/>
    <property type="match status" value="1"/>
</dbReference>
<reference evidence="3" key="1">
    <citation type="journal article" date="2019" name="Int. J. Syst. Evol. Microbiol.">
        <title>The Global Catalogue of Microorganisms (GCM) 10K type strain sequencing project: providing services to taxonomists for standard genome sequencing and annotation.</title>
        <authorList>
            <consortium name="The Broad Institute Genomics Platform"/>
            <consortium name="The Broad Institute Genome Sequencing Center for Infectious Disease"/>
            <person name="Wu L."/>
            <person name="Ma J."/>
        </authorList>
    </citation>
    <scope>NUCLEOTIDE SEQUENCE [LARGE SCALE GENOMIC DNA]</scope>
    <source>
        <strain evidence="3">CCUG 66188</strain>
    </source>
</reference>
<evidence type="ECO:0000259" key="1">
    <source>
        <dbReference type="PROSITE" id="PS50404"/>
    </source>
</evidence>
<organism evidence="2 3">
    <name type="scientific">Sulfitobacter porphyrae</name>
    <dbReference type="NCBI Taxonomy" id="1246864"/>
    <lineage>
        <taxon>Bacteria</taxon>
        <taxon>Pseudomonadati</taxon>
        <taxon>Pseudomonadota</taxon>
        <taxon>Alphaproteobacteria</taxon>
        <taxon>Rhodobacterales</taxon>
        <taxon>Roseobacteraceae</taxon>
        <taxon>Sulfitobacter</taxon>
    </lineage>
</organism>
<accession>A0ABW2B7L0</accession>
<dbReference type="Proteomes" id="UP001596353">
    <property type="component" value="Unassembled WGS sequence"/>
</dbReference>
<dbReference type="EMBL" id="JBHSWG010000003">
    <property type="protein sequence ID" value="MFC6761452.1"/>
    <property type="molecule type" value="Genomic_DNA"/>
</dbReference>
<dbReference type="SUPFAM" id="SSF52833">
    <property type="entry name" value="Thioredoxin-like"/>
    <property type="match status" value="1"/>
</dbReference>
<dbReference type="PROSITE" id="PS50404">
    <property type="entry name" value="GST_NTER"/>
    <property type="match status" value="1"/>
</dbReference>